<feature type="transmembrane region" description="Helical" evidence="8">
    <location>
        <begin position="29"/>
        <end position="50"/>
    </location>
</feature>
<evidence type="ECO:0000256" key="4">
    <source>
        <dbReference type="ARBA" id="ARBA00022475"/>
    </source>
</evidence>
<dbReference type="PANTHER" id="PTHR36488:SF8">
    <property type="entry name" value="CASP-LIKE PROTEIN 1U1"/>
    <property type="match status" value="1"/>
</dbReference>
<reference evidence="10" key="1">
    <citation type="submission" date="2024-03" db="EMBL/GenBank/DDBJ databases">
        <title>WGS assembly of Saponaria officinalis var. Norfolk2.</title>
        <authorList>
            <person name="Jenkins J."/>
            <person name="Shu S."/>
            <person name="Grimwood J."/>
            <person name="Barry K."/>
            <person name="Goodstein D."/>
            <person name="Schmutz J."/>
            <person name="Leebens-Mack J."/>
            <person name="Osbourn A."/>
        </authorList>
    </citation>
    <scope>NUCLEOTIDE SEQUENCE [LARGE SCALE GENOMIC DNA]</scope>
    <source>
        <strain evidence="10">JIC</strain>
    </source>
</reference>
<dbReference type="NCBIfam" id="TIGR01569">
    <property type="entry name" value="A_tha_TIGR01569"/>
    <property type="match status" value="1"/>
</dbReference>
<name>A0AAW1JUV2_SAPOF</name>
<gene>
    <name evidence="10" type="ORF">RND81_07G165900</name>
</gene>
<dbReference type="InterPro" id="IPR006459">
    <property type="entry name" value="CASP/CASPL"/>
</dbReference>
<proteinExistence type="inferred from homology"/>
<comment type="similarity">
    <text evidence="2 8">Belongs to the Casparian strip membrane proteins (CASP) family.</text>
</comment>
<evidence type="ECO:0000256" key="3">
    <source>
        <dbReference type="ARBA" id="ARBA00011489"/>
    </source>
</evidence>
<accession>A0AAW1JUV2</accession>
<dbReference type="InterPro" id="IPR006702">
    <property type="entry name" value="CASP_dom"/>
</dbReference>
<comment type="subcellular location">
    <subcellularLocation>
        <location evidence="1 8">Cell membrane</location>
        <topology evidence="1 8">Multi-pass membrane protein</topology>
    </subcellularLocation>
</comment>
<organism evidence="10 11">
    <name type="scientific">Saponaria officinalis</name>
    <name type="common">Common soapwort</name>
    <name type="synonym">Lychnis saponaria</name>
    <dbReference type="NCBI Taxonomy" id="3572"/>
    <lineage>
        <taxon>Eukaryota</taxon>
        <taxon>Viridiplantae</taxon>
        <taxon>Streptophyta</taxon>
        <taxon>Embryophyta</taxon>
        <taxon>Tracheophyta</taxon>
        <taxon>Spermatophyta</taxon>
        <taxon>Magnoliopsida</taxon>
        <taxon>eudicotyledons</taxon>
        <taxon>Gunneridae</taxon>
        <taxon>Pentapetalae</taxon>
        <taxon>Caryophyllales</taxon>
        <taxon>Caryophyllaceae</taxon>
        <taxon>Caryophylleae</taxon>
        <taxon>Saponaria</taxon>
    </lineage>
</organism>
<dbReference type="PANTHER" id="PTHR36488">
    <property type="entry name" value="CASP-LIKE PROTEIN 1U1"/>
    <property type="match status" value="1"/>
</dbReference>
<keyword evidence="7 8" id="KW-0472">Membrane</keyword>
<keyword evidence="5 8" id="KW-0812">Transmembrane</keyword>
<keyword evidence="4 8" id="KW-1003">Cell membrane</keyword>
<dbReference type="AlphaFoldDB" id="A0AAW1JUV2"/>
<evidence type="ECO:0000313" key="10">
    <source>
        <dbReference type="EMBL" id="KAK9706991.1"/>
    </source>
</evidence>
<sequence length="204" mass="21342">MANDEAGVKKPVFNYSALSSTVMGNKDTLAGLLRLLGVFATLSATIVMALNKETKTIVVATIGTTSIKATLTAKFQDNPANIFFVVANGLATVHNILALALCVFGKKLDRKGLCFTFISIFDIINVGILAAGASSAAFMADLAKHGNSHAAWNKVCDKFETFCAHGAGALLASFIGLAILLIVTLVSNIRLLQIANKTSAPTPV</sequence>
<comment type="subunit">
    <text evidence="3 8">Homodimer and heterodimers.</text>
</comment>
<feature type="transmembrane region" description="Helical" evidence="8">
    <location>
        <begin position="167"/>
        <end position="187"/>
    </location>
</feature>
<comment type="caution">
    <text evidence="10">The sequence shown here is derived from an EMBL/GenBank/DDBJ whole genome shotgun (WGS) entry which is preliminary data.</text>
</comment>
<evidence type="ECO:0000256" key="1">
    <source>
        <dbReference type="ARBA" id="ARBA00004651"/>
    </source>
</evidence>
<keyword evidence="11" id="KW-1185">Reference proteome</keyword>
<dbReference type="GO" id="GO:0005886">
    <property type="term" value="C:plasma membrane"/>
    <property type="evidence" value="ECO:0007669"/>
    <property type="project" value="UniProtKB-SubCell"/>
</dbReference>
<evidence type="ECO:0000259" key="9">
    <source>
        <dbReference type="Pfam" id="PF04535"/>
    </source>
</evidence>
<dbReference type="InterPro" id="IPR044173">
    <property type="entry name" value="CASPL"/>
</dbReference>
<evidence type="ECO:0000256" key="5">
    <source>
        <dbReference type="ARBA" id="ARBA00022692"/>
    </source>
</evidence>
<evidence type="ECO:0000313" key="11">
    <source>
        <dbReference type="Proteomes" id="UP001443914"/>
    </source>
</evidence>
<dbReference type="EMBL" id="JBDFQZ010000007">
    <property type="protein sequence ID" value="KAK9706991.1"/>
    <property type="molecule type" value="Genomic_DNA"/>
</dbReference>
<dbReference type="Pfam" id="PF04535">
    <property type="entry name" value="CASP_dom"/>
    <property type="match status" value="1"/>
</dbReference>
<feature type="transmembrane region" description="Helical" evidence="8">
    <location>
        <begin position="82"/>
        <end position="105"/>
    </location>
</feature>
<evidence type="ECO:0000256" key="7">
    <source>
        <dbReference type="ARBA" id="ARBA00023136"/>
    </source>
</evidence>
<feature type="transmembrane region" description="Helical" evidence="8">
    <location>
        <begin position="112"/>
        <end position="138"/>
    </location>
</feature>
<evidence type="ECO:0000256" key="2">
    <source>
        <dbReference type="ARBA" id="ARBA00007651"/>
    </source>
</evidence>
<protein>
    <recommendedName>
        <fullName evidence="8">CASP-like protein</fullName>
    </recommendedName>
</protein>
<keyword evidence="6 8" id="KW-1133">Transmembrane helix</keyword>
<evidence type="ECO:0000256" key="8">
    <source>
        <dbReference type="RuleBase" id="RU361233"/>
    </source>
</evidence>
<dbReference type="Proteomes" id="UP001443914">
    <property type="component" value="Unassembled WGS sequence"/>
</dbReference>
<evidence type="ECO:0000256" key="6">
    <source>
        <dbReference type="ARBA" id="ARBA00022989"/>
    </source>
</evidence>
<feature type="domain" description="Casparian strip membrane protein" evidence="9">
    <location>
        <begin position="29"/>
        <end position="178"/>
    </location>
</feature>